<feature type="transmembrane region" description="Helical" evidence="5">
    <location>
        <begin position="333"/>
        <end position="351"/>
    </location>
</feature>
<keyword evidence="8" id="KW-1185">Reference proteome</keyword>
<comment type="subcellular location">
    <subcellularLocation>
        <location evidence="1">Membrane</location>
        <topology evidence="1">Multi-pass membrane protein</topology>
    </subcellularLocation>
</comment>
<evidence type="ECO:0000256" key="1">
    <source>
        <dbReference type="ARBA" id="ARBA00004141"/>
    </source>
</evidence>
<evidence type="ECO:0000256" key="2">
    <source>
        <dbReference type="ARBA" id="ARBA00022692"/>
    </source>
</evidence>
<feature type="transmembrane region" description="Helical" evidence="5">
    <location>
        <begin position="23"/>
        <end position="43"/>
    </location>
</feature>
<feature type="transmembrane region" description="Helical" evidence="5">
    <location>
        <begin position="273"/>
        <end position="296"/>
    </location>
</feature>
<evidence type="ECO:0000256" key="3">
    <source>
        <dbReference type="ARBA" id="ARBA00022989"/>
    </source>
</evidence>
<feature type="domain" description="ABC-2 type transporter transmembrane" evidence="6">
    <location>
        <begin position="22"/>
        <end position="382"/>
    </location>
</feature>
<evidence type="ECO:0000313" key="7">
    <source>
        <dbReference type="EMBL" id="MDR7083640.1"/>
    </source>
</evidence>
<gene>
    <name evidence="7" type="ORF">J2X01_002935</name>
</gene>
<reference evidence="7 8" key="1">
    <citation type="submission" date="2023-07" db="EMBL/GenBank/DDBJ databases">
        <title>Sorghum-associated microbial communities from plants grown in Nebraska, USA.</title>
        <authorList>
            <person name="Schachtman D."/>
        </authorList>
    </citation>
    <scope>NUCLEOTIDE SEQUENCE [LARGE SCALE GENOMIC DNA]</scope>
    <source>
        <strain evidence="7 8">BE167</strain>
    </source>
</reference>
<evidence type="ECO:0000256" key="5">
    <source>
        <dbReference type="SAM" id="Phobius"/>
    </source>
</evidence>
<evidence type="ECO:0000256" key="4">
    <source>
        <dbReference type="ARBA" id="ARBA00023136"/>
    </source>
</evidence>
<dbReference type="EMBL" id="JAVDVQ010000012">
    <property type="protein sequence ID" value="MDR7083640.1"/>
    <property type="molecule type" value="Genomic_DNA"/>
</dbReference>
<feature type="transmembrane region" description="Helical" evidence="5">
    <location>
        <begin position="308"/>
        <end position="327"/>
    </location>
</feature>
<dbReference type="PANTHER" id="PTHR43471:SF3">
    <property type="entry name" value="ABC TRANSPORTER PERMEASE PROTEIN NATB"/>
    <property type="match status" value="1"/>
</dbReference>
<protein>
    <submittedName>
        <fullName evidence="7">ABC-2 type transport system permease protein</fullName>
    </submittedName>
</protein>
<dbReference type="RefSeq" id="WP_310058711.1">
    <property type="nucleotide sequence ID" value="NZ_JAVDVQ010000012.1"/>
</dbReference>
<dbReference type="Pfam" id="PF12698">
    <property type="entry name" value="ABC2_membrane_3"/>
    <property type="match status" value="1"/>
</dbReference>
<keyword evidence="2 5" id="KW-0812">Transmembrane</keyword>
<feature type="transmembrane region" description="Helical" evidence="5">
    <location>
        <begin position="177"/>
        <end position="199"/>
    </location>
</feature>
<evidence type="ECO:0000259" key="6">
    <source>
        <dbReference type="Pfam" id="PF12698"/>
    </source>
</evidence>
<dbReference type="Proteomes" id="UP001252243">
    <property type="component" value="Unassembled WGS sequence"/>
</dbReference>
<organism evidence="7 8">
    <name type="scientific">Arthrobacter ginsengisoli</name>
    <dbReference type="NCBI Taxonomy" id="1356565"/>
    <lineage>
        <taxon>Bacteria</taxon>
        <taxon>Bacillati</taxon>
        <taxon>Actinomycetota</taxon>
        <taxon>Actinomycetes</taxon>
        <taxon>Micrococcales</taxon>
        <taxon>Micrococcaceae</taxon>
        <taxon>Arthrobacter</taxon>
    </lineage>
</organism>
<proteinExistence type="predicted"/>
<dbReference type="PANTHER" id="PTHR43471">
    <property type="entry name" value="ABC TRANSPORTER PERMEASE"/>
    <property type="match status" value="1"/>
</dbReference>
<name>A0ABU1UES0_9MICC</name>
<evidence type="ECO:0000313" key="8">
    <source>
        <dbReference type="Proteomes" id="UP001252243"/>
    </source>
</evidence>
<sequence length="419" mass="44191">MAQHNLGTVVGFEFIRTVTKGRFWIGTLSVPVIIAVVFGLIFLSNTTTDTATEAQKSAQFSISYTDASGLITAADAALFGATAADSPDAGIQAVQSGAVDAHFDYPAHPETTAVHVYGADKGIFENGKYAAVAQAMLTHAVEQKIGSPQLSALAAGKVQIQTVTYDGTKESGGLGSVIPPLFFLVIFYGLIVLLAGQMLNSTLEEKENRVTEMILTTLKPTTLIAGKVIALFGIGLVQMIVFLSPILIARLFFPEELSLTAPDLPPLVLDPVRMTVGLLILIGGFALFTTTLVAIGAVMPTAKEAGNFMGVMMALIFVPFYAVALVVSDPQSVIVQIFTFFPFSAPVTALLRNGFGSLSLLEAGIVIAILYVGAAVMLRLAVRLFQYGSISYTSKVNVRNALRSKARRPVAGVPPTAAG</sequence>
<keyword evidence="4 5" id="KW-0472">Membrane</keyword>
<feature type="transmembrane region" description="Helical" evidence="5">
    <location>
        <begin position="363"/>
        <end position="382"/>
    </location>
</feature>
<dbReference type="InterPro" id="IPR013525">
    <property type="entry name" value="ABC2_TM"/>
</dbReference>
<comment type="caution">
    <text evidence="7">The sequence shown here is derived from an EMBL/GenBank/DDBJ whole genome shotgun (WGS) entry which is preliminary data.</text>
</comment>
<keyword evidence="3 5" id="KW-1133">Transmembrane helix</keyword>
<feature type="transmembrane region" description="Helical" evidence="5">
    <location>
        <begin position="228"/>
        <end position="253"/>
    </location>
</feature>
<accession>A0ABU1UES0</accession>